<gene>
    <name evidence="2" type="ORF">EYF80_066487</name>
</gene>
<accession>A0A4Z2E3V9</accession>
<dbReference type="EMBL" id="SRLO01018627">
    <property type="protein sequence ID" value="TNN23393.1"/>
    <property type="molecule type" value="Genomic_DNA"/>
</dbReference>
<comment type="caution">
    <text evidence="2">The sequence shown here is derived from an EMBL/GenBank/DDBJ whole genome shotgun (WGS) entry which is preliminary data.</text>
</comment>
<name>A0A4Z2E3V9_9TELE</name>
<keyword evidence="3" id="KW-1185">Reference proteome</keyword>
<sequence>MPTVGSYMSFRSSRRFKMTSYPAESAAGGLKKSRSSCSNGSLRRAESRKAGSLEAQQELQQPAGPRQEALR</sequence>
<evidence type="ECO:0000256" key="1">
    <source>
        <dbReference type="SAM" id="MobiDB-lite"/>
    </source>
</evidence>
<organism evidence="2 3">
    <name type="scientific">Liparis tanakae</name>
    <name type="common">Tanaka's snailfish</name>
    <dbReference type="NCBI Taxonomy" id="230148"/>
    <lineage>
        <taxon>Eukaryota</taxon>
        <taxon>Metazoa</taxon>
        <taxon>Chordata</taxon>
        <taxon>Craniata</taxon>
        <taxon>Vertebrata</taxon>
        <taxon>Euteleostomi</taxon>
        <taxon>Actinopterygii</taxon>
        <taxon>Neopterygii</taxon>
        <taxon>Teleostei</taxon>
        <taxon>Neoteleostei</taxon>
        <taxon>Acanthomorphata</taxon>
        <taxon>Eupercaria</taxon>
        <taxon>Perciformes</taxon>
        <taxon>Cottioidei</taxon>
        <taxon>Cottales</taxon>
        <taxon>Liparidae</taxon>
        <taxon>Liparis</taxon>
    </lineage>
</organism>
<proteinExistence type="predicted"/>
<evidence type="ECO:0000313" key="3">
    <source>
        <dbReference type="Proteomes" id="UP000314294"/>
    </source>
</evidence>
<feature type="region of interest" description="Disordered" evidence="1">
    <location>
        <begin position="21"/>
        <end position="71"/>
    </location>
</feature>
<dbReference type="AlphaFoldDB" id="A0A4Z2E3V9"/>
<reference evidence="2 3" key="1">
    <citation type="submission" date="2019-03" db="EMBL/GenBank/DDBJ databases">
        <title>First draft genome of Liparis tanakae, snailfish: a comprehensive survey of snailfish specific genes.</title>
        <authorList>
            <person name="Kim W."/>
            <person name="Song I."/>
            <person name="Jeong J.-H."/>
            <person name="Kim D."/>
            <person name="Kim S."/>
            <person name="Ryu S."/>
            <person name="Song J.Y."/>
            <person name="Lee S.K."/>
        </authorList>
    </citation>
    <scope>NUCLEOTIDE SEQUENCE [LARGE SCALE GENOMIC DNA]</scope>
    <source>
        <tissue evidence="2">Muscle</tissue>
    </source>
</reference>
<protein>
    <submittedName>
        <fullName evidence="2">Uncharacterized protein</fullName>
    </submittedName>
</protein>
<evidence type="ECO:0000313" key="2">
    <source>
        <dbReference type="EMBL" id="TNN23393.1"/>
    </source>
</evidence>
<dbReference type="Proteomes" id="UP000314294">
    <property type="component" value="Unassembled WGS sequence"/>
</dbReference>